<keyword evidence="7 8" id="KW-0472">Membrane</keyword>
<comment type="caution">
    <text evidence="9">The sequence shown here is derived from an EMBL/GenBank/DDBJ whole genome shotgun (WGS) entry which is preliminary data.</text>
</comment>
<comment type="subcellular location">
    <subcellularLocation>
        <location evidence="8">Cell membrane</location>
        <topology evidence="8">Multi-pass membrane protein</topology>
    </subcellularLocation>
    <subcellularLocation>
        <location evidence="1">Endomembrane system</location>
        <topology evidence="1">Multi-pass membrane protein</topology>
    </subcellularLocation>
</comment>
<dbReference type="GO" id="GO:0005886">
    <property type="term" value="C:plasma membrane"/>
    <property type="evidence" value="ECO:0007669"/>
    <property type="project" value="UniProtKB-SubCell"/>
</dbReference>
<dbReference type="AlphaFoldDB" id="A0A7X0B5J5"/>
<dbReference type="InterPro" id="IPR004688">
    <property type="entry name" value="Ni/Co_transpt"/>
</dbReference>
<evidence type="ECO:0000313" key="9">
    <source>
        <dbReference type="EMBL" id="MBB6254589.1"/>
    </source>
</evidence>
<comment type="similarity">
    <text evidence="2 8">Belongs to the NiCoT transporter (TC 2.A.52) family.</text>
</comment>
<evidence type="ECO:0000256" key="3">
    <source>
        <dbReference type="ARBA" id="ARBA00022448"/>
    </source>
</evidence>
<name>A0A7X0B5J5_9PROT</name>
<dbReference type="PANTHER" id="PTHR31611">
    <property type="entry name" value="HIGH-AFFINITY NICKEL TRANSPORT PROTEIN NIC1"/>
    <property type="match status" value="1"/>
</dbReference>
<gene>
    <name evidence="9" type="ORF">FHS74_005179</name>
</gene>
<dbReference type="Proteomes" id="UP000539175">
    <property type="component" value="Unassembled WGS sequence"/>
</dbReference>
<sequence length="271" mass="28484">MSDVSLALPTLSLMFVLGLRHGLDPDHVAVIDNIVFRMVDERPRLSPWTGTLFALGHSLAVAGVAVGVAAFARRLAMPPWFAPTVDIAVILLLAFVGSLNLAALLRRRPYAPVGWRAGLIPARLRTSTHPAALVAVGIVFGLVFDTATQAAAWGAAATTQGGLAAIAGIIIAFAAGMILADTLDSQIVSRLLRSRDSPTAVIQRYRRAVGWLIVALSYGMALFALLEISGHGVDIDDTSFTLLGAGGALGVVILLGSPHAWTRMRGQAQKP</sequence>
<keyword evidence="6 8" id="KW-1133">Transmembrane helix</keyword>
<dbReference type="GO" id="GO:0015099">
    <property type="term" value="F:nickel cation transmembrane transporter activity"/>
    <property type="evidence" value="ECO:0007669"/>
    <property type="project" value="UniProtKB-UniRule"/>
</dbReference>
<feature type="transmembrane region" description="Helical" evidence="8">
    <location>
        <begin position="208"/>
        <end position="228"/>
    </location>
</feature>
<dbReference type="EMBL" id="JACIIZ010000018">
    <property type="protein sequence ID" value="MBB6254589.1"/>
    <property type="molecule type" value="Genomic_DNA"/>
</dbReference>
<reference evidence="9 10" key="1">
    <citation type="submission" date="2020-08" db="EMBL/GenBank/DDBJ databases">
        <title>Genomic Encyclopedia of Type Strains, Phase IV (KMG-IV): sequencing the most valuable type-strain genomes for metagenomic binning, comparative biology and taxonomic classification.</title>
        <authorList>
            <person name="Goeker M."/>
        </authorList>
    </citation>
    <scope>NUCLEOTIDE SEQUENCE [LARGE SCALE GENOMIC DNA]</scope>
    <source>
        <strain evidence="9 10">DSM 22198</strain>
    </source>
</reference>
<dbReference type="PANTHER" id="PTHR31611:SF0">
    <property type="entry name" value="HIGH-AFFINITY NICKEL TRANSPORT PROTEIN NIC1"/>
    <property type="match status" value="1"/>
</dbReference>
<keyword evidence="5 8" id="KW-0812">Transmembrane</keyword>
<evidence type="ECO:0000256" key="4">
    <source>
        <dbReference type="ARBA" id="ARBA00022596"/>
    </source>
</evidence>
<proteinExistence type="inferred from homology"/>
<protein>
    <recommendedName>
        <fullName evidence="8">Nickel/cobalt efflux system</fullName>
    </recommendedName>
</protein>
<evidence type="ECO:0000313" key="10">
    <source>
        <dbReference type="Proteomes" id="UP000539175"/>
    </source>
</evidence>
<dbReference type="InterPro" id="IPR011541">
    <property type="entry name" value="Ni/Co_transpt_high_affinity"/>
</dbReference>
<dbReference type="GO" id="GO:0012505">
    <property type="term" value="C:endomembrane system"/>
    <property type="evidence" value="ECO:0007669"/>
    <property type="project" value="UniProtKB-SubCell"/>
</dbReference>
<keyword evidence="4" id="KW-0533">Nickel</keyword>
<keyword evidence="3 8" id="KW-0813">Transport</keyword>
<evidence type="ECO:0000256" key="7">
    <source>
        <dbReference type="ARBA" id="ARBA00023136"/>
    </source>
</evidence>
<feature type="transmembrane region" description="Helical" evidence="8">
    <location>
        <begin position="52"/>
        <end position="72"/>
    </location>
</feature>
<feature type="transmembrane region" description="Helical" evidence="8">
    <location>
        <begin position="126"/>
        <end position="144"/>
    </location>
</feature>
<keyword evidence="10" id="KW-1185">Reference proteome</keyword>
<dbReference type="RefSeq" id="WP_184807117.1">
    <property type="nucleotide sequence ID" value="NZ_JACIIZ010000018.1"/>
</dbReference>
<feature type="transmembrane region" description="Helical" evidence="8">
    <location>
        <begin position="240"/>
        <end position="261"/>
    </location>
</feature>
<evidence type="ECO:0000256" key="5">
    <source>
        <dbReference type="ARBA" id="ARBA00022692"/>
    </source>
</evidence>
<dbReference type="Pfam" id="PF03824">
    <property type="entry name" value="NicO"/>
    <property type="match status" value="1"/>
</dbReference>
<evidence type="ECO:0000256" key="6">
    <source>
        <dbReference type="ARBA" id="ARBA00022989"/>
    </source>
</evidence>
<feature type="transmembrane region" description="Helical" evidence="8">
    <location>
        <begin position="84"/>
        <end position="105"/>
    </location>
</feature>
<accession>A0A7X0B5J5</accession>
<evidence type="ECO:0000256" key="8">
    <source>
        <dbReference type="RuleBase" id="RU362101"/>
    </source>
</evidence>
<feature type="transmembrane region" description="Helical" evidence="8">
    <location>
        <begin position="164"/>
        <end position="187"/>
    </location>
</feature>
<organism evidence="9 10">
    <name type="scientific">Nitrospirillum iridis</name>
    <dbReference type="NCBI Taxonomy" id="765888"/>
    <lineage>
        <taxon>Bacteria</taxon>
        <taxon>Pseudomonadati</taxon>
        <taxon>Pseudomonadota</taxon>
        <taxon>Alphaproteobacteria</taxon>
        <taxon>Rhodospirillales</taxon>
        <taxon>Azospirillaceae</taxon>
        <taxon>Nitrospirillum</taxon>
    </lineage>
</organism>
<evidence type="ECO:0000256" key="2">
    <source>
        <dbReference type="ARBA" id="ARBA00010892"/>
    </source>
</evidence>
<evidence type="ECO:0000256" key="1">
    <source>
        <dbReference type="ARBA" id="ARBA00004127"/>
    </source>
</evidence>